<feature type="transmembrane region" description="Helical" evidence="1">
    <location>
        <begin position="65"/>
        <end position="83"/>
    </location>
</feature>
<dbReference type="AlphaFoldDB" id="R4SZI0"/>
<evidence type="ECO:0000256" key="1">
    <source>
        <dbReference type="SAM" id="Phobius"/>
    </source>
</evidence>
<accession>R4SZI0</accession>
<evidence type="ECO:0008006" key="4">
    <source>
        <dbReference type="Google" id="ProtNLM"/>
    </source>
</evidence>
<name>R4SZI0_9PSEU</name>
<dbReference type="EMBL" id="CP003410">
    <property type="protein sequence ID" value="AGM07940.1"/>
    <property type="molecule type" value="Genomic_DNA"/>
</dbReference>
<keyword evidence="1" id="KW-0472">Membrane</keyword>
<protein>
    <recommendedName>
        <fullName evidence="4">DUF3040 domain-containing protein</fullName>
    </recommendedName>
</protein>
<keyword evidence="1" id="KW-1133">Transmembrane helix</keyword>
<sequence length="96" mass="10865">MRRRDRRILQEIEEDLTASDPDLAAAFDQVKRAPGVQAWWAVLFVAEITALLMITVGLFSDRGLVFLAGVAAASALVWAHNTYRRAQRLPAWRSLW</sequence>
<keyword evidence="1" id="KW-0812">Transmembrane</keyword>
<organism evidence="2 3">
    <name type="scientific">Amycolatopsis keratiniphila</name>
    <dbReference type="NCBI Taxonomy" id="129921"/>
    <lineage>
        <taxon>Bacteria</taxon>
        <taxon>Bacillati</taxon>
        <taxon>Actinomycetota</taxon>
        <taxon>Actinomycetes</taxon>
        <taxon>Pseudonocardiales</taxon>
        <taxon>Pseudonocardiaceae</taxon>
        <taxon>Amycolatopsis</taxon>
        <taxon>Amycolatopsis japonica group</taxon>
    </lineage>
</organism>
<evidence type="ECO:0000313" key="2">
    <source>
        <dbReference type="EMBL" id="AGM07940.1"/>
    </source>
</evidence>
<dbReference type="Pfam" id="PF11239">
    <property type="entry name" value="DUF3040"/>
    <property type="match status" value="1"/>
</dbReference>
<dbReference type="KEGG" id="aoi:AORI_5357"/>
<reference evidence="2 3" key="1">
    <citation type="journal article" date="2013" name="BMC Genomics">
        <title>ContigScape: a Cytoscape plugin facilitating microbial genome gap closing.</title>
        <authorList>
            <person name="Tang B."/>
            <person name="Wang Q."/>
            <person name="Yang M."/>
            <person name="Xie F."/>
            <person name="Zhu Y."/>
            <person name="Zhuo Y."/>
            <person name="Wang S."/>
            <person name="Gao H."/>
            <person name="Ding X."/>
            <person name="Zhang L."/>
            <person name="Zhao G."/>
            <person name="Zheng H."/>
        </authorList>
    </citation>
    <scope>NUCLEOTIDE SEQUENCE [LARGE SCALE GENOMIC DNA]</scope>
    <source>
        <strain evidence="2 3">HCCB10007</strain>
    </source>
</reference>
<dbReference type="InterPro" id="IPR021401">
    <property type="entry name" value="DUF3040"/>
</dbReference>
<dbReference type="PATRIC" id="fig|1156913.3.peg.5454"/>
<feature type="transmembrane region" description="Helical" evidence="1">
    <location>
        <begin position="38"/>
        <end position="59"/>
    </location>
</feature>
<dbReference type="RefSeq" id="WP_016335681.1">
    <property type="nucleotide sequence ID" value="NC_021252.1"/>
</dbReference>
<dbReference type="Proteomes" id="UP000013968">
    <property type="component" value="Chromosome"/>
</dbReference>
<keyword evidence="3" id="KW-1185">Reference proteome</keyword>
<proteinExistence type="predicted"/>
<gene>
    <name evidence="2" type="ORF">AORI_5357</name>
</gene>
<dbReference type="HOGENOM" id="CLU_2314239_0_0_11"/>
<evidence type="ECO:0000313" key="3">
    <source>
        <dbReference type="Proteomes" id="UP000013968"/>
    </source>
</evidence>